<feature type="region of interest" description="Disordered" evidence="1">
    <location>
        <begin position="58"/>
        <end position="108"/>
    </location>
</feature>
<proteinExistence type="predicted"/>
<reference evidence="2 3" key="1">
    <citation type="journal article" date="2019" name="Commun. Biol.">
        <title>The bagworm genome reveals a unique fibroin gene that provides high tensile strength.</title>
        <authorList>
            <person name="Kono N."/>
            <person name="Nakamura H."/>
            <person name="Ohtoshi R."/>
            <person name="Tomita M."/>
            <person name="Numata K."/>
            <person name="Arakawa K."/>
        </authorList>
    </citation>
    <scope>NUCLEOTIDE SEQUENCE [LARGE SCALE GENOMIC DNA]</scope>
</reference>
<dbReference type="EMBL" id="BGZK01000874">
    <property type="protein sequence ID" value="GBP63630.1"/>
    <property type="molecule type" value="Genomic_DNA"/>
</dbReference>
<feature type="compositionally biased region" description="Basic and acidic residues" evidence="1">
    <location>
        <begin position="72"/>
        <end position="92"/>
    </location>
</feature>
<evidence type="ECO:0000313" key="2">
    <source>
        <dbReference type="EMBL" id="GBP63630.1"/>
    </source>
</evidence>
<sequence length="108" mass="12723">MGYLIQVCSESGLMEEERSDRGGMSHRNSHTLDEIQQLKLLWSRHINRGIVENRLRAVSPQHANKTRTPLRANDHRESPGVRREAVRGELRRERKNHGLRKLHSQWDR</sequence>
<accession>A0A4C1XKI6</accession>
<gene>
    <name evidence="2" type="ORF">EVAR_54460_1</name>
</gene>
<comment type="caution">
    <text evidence="2">The sequence shown here is derived from an EMBL/GenBank/DDBJ whole genome shotgun (WGS) entry which is preliminary data.</text>
</comment>
<evidence type="ECO:0000313" key="3">
    <source>
        <dbReference type="Proteomes" id="UP000299102"/>
    </source>
</evidence>
<name>A0A4C1XKI6_EUMVA</name>
<dbReference type="Proteomes" id="UP000299102">
    <property type="component" value="Unassembled WGS sequence"/>
</dbReference>
<protein>
    <submittedName>
        <fullName evidence="2">Uncharacterized protein</fullName>
    </submittedName>
</protein>
<organism evidence="2 3">
    <name type="scientific">Eumeta variegata</name>
    <name type="common">Bagworm moth</name>
    <name type="synonym">Eumeta japonica</name>
    <dbReference type="NCBI Taxonomy" id="151549"/>
    <lineage>
        <taxon>Eukaryota</taxon>
        <taxon>Metazoa</taxon>
        <taxon>Ecdysozoa</taxon>
        <taxon>Arthropoda</taxon>
        <taxon>Hexapoda</taxon>
        <taxon>Insecta</taxon>
        <taxon>Pterygota</taxon>
        <taxon>Neoptera</taxon>
        <taxon>Endopterygota</taxon>
        <taxon>Lepidoptera</taxon>
        <taxon>Glossata</taxon>
        <taxon>Ditrysia</taxon>
        <taxon>Tineoidea</taxon>
        <taxon>Psychidae</taxon>
        <taxon>Oiketicinae</taxon>
        <taxon>Eumeta</taxon>
    </lineage>
</organism>
<keyword evidence="3" id="KW-1185">Reference proteome</keyword>
<feature type="compositionally biased region" description="Basic residues" evidence="1">
    <location>
        <begin position="93"/>
        <end position="108"/>
    </location>
</feature>
<evidence type="ECO:0000256" key="1">
    <source>
        <dbReference type="SAM" id="MobiDB-lite"/>
    </source>
</evidence>
<dbReference type="AlphaFoldDB" id="A0A4C1XKI6"/>